<accession>A0A1F5BVR4</accession>
<feature type="transmembrane region" description="Helical" evidence="1">
    <location>
        <begin position="29"/>
        <end position="48"/>
    </location>
</feature>
<proteinExistence type="predicted"/>
<feature type="transmembrane region" description="Helical" evidence="1">
    <location>
        <begin position="87"/>
        <end position="108"/>
    </location>
</feature>
<keyword evidence="1" id="KW-0472">Membrane</keyword>
<dbReference type="STRING" id="1797298.A2988_04350"/>
<dbReference type="AlphaFoldDB" id="A0A1F5BVR4"/>
<sequence length="179" mass="20501">MDIFAHGLWAGAGYKALNRKYGTKLNVKIAAFWGIFPDIFAFSIPLTWMTVQLLLGNIQTSDFSHHPAVGEPPAQDTLWIFALANSLYSISHSAVVFFAVFFGVWFILKRPVWELGGWLLHILIDVPTHTYQFFPTPVFWPLSGITFSGIAWSEPWFMFLNYGMLLVMYLFLMRKKKTA</sequence>
<dbReference type="EMBL" id="MEYS01000001">
    <property type="protein sequence ID" value="OGD34699.1"/>
    <property type="molecule type" value="Genomic_DNA"/>
</dbReference>
<name>A0A1F5BVR4_9BACT</name>
<evidence type="ECO:0000313" key="3">
    <source>
        <dbReference type="Proteomes" id="UP000176650"/>
    </source>
</evidence>
<organism evidence="2 3">
    <name type="scientific">Candidatus Azambacteria bacterium RIFCSPLOWO2_01_FULL_46_25</name>
    <dbReference type="NCBI Taxonomy" id="1797298"/>
    <lineage>
        <taxon>Bacteria</taxon>
        <taxon>Candidatus Azamiibacteriota</taxon>
    </lineage>
</organism>
<keyword evidence="1" id="KW-0812">Transmembrane</keyword>
<feature type="transmembrane region" description="Helical" evidence="1">
    <location>
        <begin position="115"/>
        <end position="134"/>
    </location>
</feature>
<gene>
    <name evidence="2" type="ORF">A2988_04350</name>
</gene>
<dbReference type="Proteomes" id="UP000176650">
    <property type="component" value="Unassembled WGS sequence"/>
</dbReference>
<evidence type="ECO:0008006" key="4">
    <source>
        <dbReference type="Google" id="ProtNLM"/>
    </source>
</evidence>
<evidence type="ECO:0000313" key="2">
    <source>
        <dbReference type="EMBL" id="OGD34699.1"/>
    </source>
</evidence>
<protein>
    <recommendedName>
        <fullName evidence="4">Phospholipase C/D domain-containing protein</fullName>
    </recommendedName>
</protein>
<reference evidence="2 3" key="1">
    <citation type="journal article" date="2016" name="Nat. Commun.">
        <title>Thousands of microbial genomes shed light on interconnected biogeochemical processes in an aquifer system.</title>
        <authorList>
            <person name="Anantharaman K."/>
            <person name="Brown C.T."/>
            <person name="Hug L.A."/>
            <person name="Sharon I."/>
            <person name="Castelle C.J."/>
            <person name="Probst A.J."/>
            <person name="Thomas B.C."/>
            <person name="Singh A."/>
            <person name="Wilkins M.J."/>
            <person name="Karaoz U."/>
            <person name="Brodie E.L."/>
            <person name="Williams K.H."/>
            <person name="Hubbard S.S."/>
            <person name="Banfield J.F."/>
        </authorList>
    </citation>
    <scope>NUCLEOTIDE SEQUENCE [LARGE SCALE GENOMIC DNA]</scope>
</reference>
<evidence type="ECO:0000256" key="1">
    <source>
        <dbReference type="SAM" id="Phobius"/>
    </source>
</evidence>
<feature type="transmembrane region" description="Helical" evidence="1">
    <location>
        <begin position="154"/>
        <end position="172"/>
    </location>
</feature>
<comment type="caution">
    <text evidence="2">The sequence shown here is derived from an EMBL/GenBank/DDBJ whole genome shotgun (WGS) entry which is preliminary data.</text>
</comment>
<keyword evidence="1" id="KW-1133">Transmembrane helix</keyword>